<reference evidence="2 3" key="1">
    <citation type="submission" date="2016-11" db="EMBL/GenBank/DDBJ databases">
        <authorList>
            <person name="Jaros S."/>
            <person name="Januszkiewicz K."/>
            <person name="Wedrychowicz H."/>
        </authorList>
    </citation>
    <scope>NUCLEOTIDE SEQUENCE [LARGE SCALE GENOMIC DNA]</scope>
    <source>
        <strain evidence="2">NVI 5450</strain>
    </source>
</reference>
<evidence type="ECO:0000313" key="2">
    <source>
        <dbReference type="EMBL" id="SGY85113.1"/>
    </source>
</evidence>
<keyword evidence="1" id="KW-0472">Membrane</keyword>
<dbReference type="AlphaFoldDB" id="A0A1K9YRK1"/>
<dbReference type="EMBL" id="FPLD01000014">
    <property type="protein sequence ID" value="SGY85113.1"/>
    <property type="molecule type" value="Genomic_DNA"/>
</dbReference>
<keyword evidence="1" id="KW-0812">Transmembrane</keyword>
<evidence type="ECO:0000256" key="1">
    <source>
        <dbReference type="SAM" id="Phobius"/>
    </source>
</evidence>
<name>A0A1K9YRK1_9GAMM</name>
<feature type="transmembrane region" description="Helical" evidence="1">
    <location>
        <begin position="6"/>
        <end position="24"/>
    </location>
</feature>
<dbReference type="Proteomes" id="UP000183794">
    <property type="component" value="Unassembled WGS sequence"/>
</dbReference>
<keyword evidence="1" id="KW-1133">Transmembrane helix</keyword>
<gene>
    <name evidence="2" type="ORF">NVI5450_0478</name>
</gene>
<sequence length="41" mass="5050">MHFYYSIDKVIFIQLTFLFLVILNKNKNKFKFLKSNVAFYL</sequence>
<evidence type="ECO:0000313" key="3">
    <source>
        <dbReference type="Proteomes" id="UP000183794"/>
    </source>
</evidence>
<accession>A0A1K9YRK1</accession>
<proteinExistence type="predicted"/>
<protein>
    <submittedName>
        <fullName evidence="2">Photosystem II complex subunit Ycf12</fullName>
    </submittedName>
</protein>
<organism evidence="2 3">
    <name type="scientific">Moritella viscosa</name>
    <dbReference type="NCBI Taxonomy" id="80854"/>
    <lineage>
        <taxon>Bacteria</taxon>
        <taxon>Pseudomonadati</taxon>
        <taxon>Pseudomonadota</taxon>
        <taxon>Gammaproteobacteria</taxon>
        <taxon>Alteromonadales</taxon>
        <taxon>Moritellaceae</taxon>
        <taxon>Moritella</taxon>
    </lineage>
</organism>